<dbReference type="InterPro" id="IPR003597">
    <property type="entry name" value="Ig_C1-set"/>
</dbReference>
<dbReference type="SUPFAM" id="SSF48726">
    <property type="entry name" value="Immunoglobulin"/>
    <property type="match status" value="1"/>
</dbReference>
<protein>
    <recommendedName>
        <fullName evidence="4">Ig-like domain-containing protein</fullName>
    </recommendedName>
</protein>
<dbReference type="Pfam" id="PF07654">
    <property type="entry name" value="C1-set"/>
    <property type="match status" value="1"/>
</dbReference>
<dbReference type="PANTHER" id="PTHR19971">
    <property type="entry name" value="SIGNAL-REGULATORY PROTEIN BETA"/>
    <property type="match status" value="1"/>
</dbReference>
<dbReference type="Proteomes" id="UP000694569">
    <property type="component" value="Unplaced"/>
</dbReference>
<dbReference type="InterPro" id="IPR007110">
    <property type="entry name" value="Ig-like_dom"/>
</dbReference>
<dbReference type="Ensembl" id="ENSLLET00000048065.1">
    <property type="protein sequence ID" value="ENSLLEP00000046228.1"/>
    <property type="gene ID" value="ENSLLEG00000029308.1"/>
</dbReference>
<keyword evidence="2" id="KW-0325">Glycoprotein</keyword>
<evidence type="ECO:0000313" key="6">
    <source>
        <dbReference type="Proteomes" id="UP000694569"/>
    </source>
</evidence>
<dbReference type="PROSITE" id="PS50835">
    <property type="entry name" value="IG_LIKE"/>
    <property type="match status" value="1"/>
</dbReference>
<dbReference type="InterPro" id="IPR036179">
    <property type="entry name" value="Ig-like_dom_sf"/>
</dbReference>
<name>A0A8C5R677_9ANUR</name>
<organism evidence="5 6">
    <name type="scientific">Leptobrachium leishanense</name>
    <name type="common">Leishan spiny toad</name>
    <dbReference type="NCBI Taxonomy" id="445787"/>
    <lineage>
        <taxon>Eukaryota</taxon>
        <taxon>Metazoa</taxon>
        <taxon>Chordata</taxon>
        <taxon>Craniata</taxon>
        <taxon>Vertebrata</taxon>
        <taxon>Euteleostomi</taxon>
        <taxon>Amphibia</taxon>
        <taxon>Batrachia</taxon>
        <taxon>Anura</taxon>
        <taxon>Pelobatoidea</taxon>
        <taxon>Megophryidae</taxon>
        <taxon>Leptobrachium</taxon>
    </lineage>
</organism>
<feature type="chain" id="PRO_5034357962" description="Ig-like domain-containing protein" evidence="3">
    <location>
        <begin position="24"/>
        <end position="127"/>
    </location>
</feature>
<proteinExistence type="predicted"/>
<dbReference type="InterPro" id="IPR013783">
    <property type="entry name" value="Ig-like_fold"/>
</dbReference>
<evidence type="ECO:0000313" key="5">
    <source>
        <dbReference type="Ensembl" id="ENSLLEP00000046228.1"/>
    </source>
</evidence>
<reference evidence="5" key="1">
    <citation type="submission" date="2025-08" db="UniProtKB">
        <authorList>
            <consortium name="Ensembl"/>
        </authorList>
    </citation>
    <scope>IDENTIFICATION</scope>
</reference>
<keyword evidence="6" id="KW-1185">Reference proteome</keyword>
<accession>A0A8C5R677</accession>
<evidence type="ECO:0000256" key="3">
    <source>
        <dbReference type="SAM" id="SignalP"/>
    </source>
</evidence>
<dbReference type="AlphaFoldDB" id="A0A8C5R677"/>
<feature type="domain" description="Ig-like" evidence="4">
    <location>
        <begin position="29"/>
        <end position="113"/>
    </location>
</feature>
<keyword evidence="1" id="KW-1015">Disulfide bond</keyword>
<evidence type="ECO:0000256" key="1">
    <source>
        <dbReference type="ARBA" id="ARBA00023157"/>
    </source>
</evidence>
<feature type="signal peptide" evidence="3">
    <location>
        <begin position="1"/>
        <end position="23"/>
    </location>
</feature>
<dbReference type="GeneTree" id="ENSGT00960000191582"/>
<dbReference type="InterPro" id="IPR051755">
    <property type="entry name" value="Ig-like_CS_Receptor"/>
</dbReference>
<dbReference type="Gene3D" id="2.60.40.10">
    <property type="entry name" value="Immunoglobulins"/>
    <property type="match status" value="1"/>
</dbReference>
<keyword evidence="3" id="KW-0732">Signal</keyword>
<reference evidence="5" key="2">
    <citation type="submission" date="2025-09" db="UniProtKB">
        <authorList>
            <consortium name="Ensembl"/>
        </authorList>
    </citation>
    <scope>IDENTIFICATION</scope>
</reference>
<sequence length="127" mass="14635">TFLLTYFLWFHVFINNNLKVCLSFFPASPTFEVHHQNFSIGENQTLVCRVLGFDPPRIVVKWFLNGTHEEIDRVRRLGASEVVSYYNFTPTCQHRGVNISCWVEHDTLPAPTTWSSGAKDTPSFVLK</sequence>
<evidence type="ECO:0000256" key="2">
    <source>
        <dbReference type="ARBA" id="ARBA00023180"/>
    </source>
</evidence>
<dbReference type="OrthoDB" id="6370831at2759"/>
<evidence type="ECO:0000259" key="4">
    <source>
        <dbReference type="PROSITE" id="PS50835"/>
    </source>
</evidence>